<accession>A0A7I8WF21</accession>
<keyword evidence="1" id="KW-0547">Nucleotide-binding</keyword>
<evidence type="ECO:0000259" key="3">
    <source>
        <dbReference type="PROSITE" id="PS50837"/>
    </source>
</evidence>
<dbReference type="Gene3D" id="3.80.10.10">
    <property type="entry name" value="Ribonuclease Inhibitor"/>
    <property type="match status" value="2"/>
</dbReference>
<dbReference type="InterPro" id="IPR032675">
    <property type="entry name" value="LRR_dom_sf"/>
</dbReference>
<feature type="domain" description="NACHT" evidence="3">
    <location>
        <begin position="172"/>
        <end position="264"/>
    </location>
</feature>
<proteinExistence type="predicted"/>
<organism evidence="4 5">
    <name type="scientific">Dimorphilus gyrociliatus</name>
    <dbReference type="NCBI Taxonomy" id="2664684"/>
    <lineage>
        <taxon>Eukaryota</taxon>
        <taxon>Metazoa</taxon>
        <taxon>Spiralia</taxon>
        <taxon>Lophotrochozoa</taxon>
        <taxon>Annelida</taxon>
        <taxon>Polychaeta</taxon>
        <taxon>Polychaeta incertae sedis</taxon>
        <taxon>Dinophilidae</taxon>
        <taxon>Dimorphilus</taxon>
    </lineage>
</organism>
<dbReference type="Gene3D" id="3.40.50.300">
    <property type="entry name" value="P-loop containing nucleotide triphosphate hydrolases"/>
    <property type="match status" value="1"/>
</dbReference>
<comment type="caution">
    <text evidence="4">The sequence shown here is derived from an EMBL/GenBank/DDBJ whole genome shotgun (WGS) entry which is preliminary data.</text>
</comment>
<evidence type="ECO:0000256" key="2">
    <source>
        <dbReference type="ARBA" id="ARBA00022840"/>
    </source>
</evidence>
<dbReference type="SUPFAM" id="SSF52047">
    <property type="entry name" value="RNI-like"/>
    <property type="match status" value="1"/>
</dbReference>
<dbReference type="SUPFAM" id="SSF52540">
    <property type="entry name" value="P-loop containing nucleoside triphosphate hydrolases"/>
    <property type="match status" value="1"/>
</dbReference>
<sequence length="1079" mass="127246">MNYLQKLSISMNRDKLFSIFKTFFLFKKICKFLKDRRIISSESEQEFCEIFKRNDSREMVINNLMDIFLKLNFDSEICKILKQLEKEEELNIFDEISNLYKNWKMFVDNVKELRRKDSACLSLFTFTNNRFIQLDEIVVSIEMKKDNLKKHPDLEQKIIYSNFFLIFEKGYSKVLVKGQPGIGKSVHVKNLIHTWANNKWKDIEKEFLLLKVVLKNVERNNDIFDEIIRQNFEGIDYINKDIVESMIREKSNEIILLLDGIDELFFSDYITFNQFIYEGNCPVQTVLWSRNWKANDFQNSCDIIFELIGFNGFDLTDFFNKCFKDFTGTELFQFKDLQKNPMLMEFCRVPLLAMIIFFLWKEKGEIIDMKLFHLYENIIKVVQSFRNKDHNILDEKLKLKFYFNCLTTLSDTTQNIQLNSEELEILDNVYGNILHFIPNRNSTNEEVQVQFYHRSFQEYFAAIYIIHSYEKLEINQLDSVLGDILEKYPEMKLFNVLNFISSKSVDLGVDILKVYKNFEKMNHTSWMSQLDDVENRYIKISDGEINPAFFHFLVENKKLKADGIELEDCSLIDSEYFSKTLQISDSIEDIEIYNERYISPSVLVHMIELYSKKESFDYISIKSSKFWEADITKQEGDSDDSSCDNNEDFYFTLTIHSLARDMIKGFEKVLESCQLITTLHFEFSEDFTEDGLSFMTSLTAISKLKSLKNLYISKPKFKKKFFFELLKSIPKSIKKLVLNSCIFKSTTYFLLCDFVQEMSFTDELSIIELNVVGWIFEKKENFYSISFKKQRVKLKVDNCPPKLKKKKIHYKFYENIQLFFLSSKPAITTEFIPFNHEEYGGNHFYLKIIMDKFPDHLKSDSLVSVDITGLLNNTDCSVLSKLLKNIGMVKEVFLRELEKIDSGLQIITDAMVLSCNNLSSVSFENCGNSYNDYYMEIGKFLGNCKFLQYFKLTIPAEYNKTYYHLKVITDGLRQSAEHIREIHLYYLSLTDEDSFHFGEFIKVCSSLEKIDLDEVTFLDLSFENVLMALQDCSQTLFSFNYTPNLIDTQQKALDDLQNSSERMKTITTLLTNDDDNEMV</sequence>
<dbReference type="PROSITE" id="PS50837">
    <property type="entry name" value="NACHT"/>
    <property type="match status" value="1"/>
</dbReference>
<dbReference type="PANTHER" id="PTHR46844:SF1">
    <property type="entry name" value="SLR5058 PROTEIN"/>
    <property type="match status" value="1"/>
</dbReference>
<evidence type="ECO:0000313" key="5">
    <source>
        <dbReference type="Proteomes" id="UP000549394"/>
    </source>
</evidence>
<evidence type="ECO:0000256" key="1">
    <source>
        <dbReference type="ARBA" id="ARBA00022741"/>
    </source>
</evidence>
<dbReference type="AlphaFoldDB" id="A0A7I8WF21"/>
<dbReference type="OrthoDB" id="120976at2759"/>
<dbReference type="PANTHER" id="PTHR46844">
    <property type="entry name" value="SLR5058 PROTEIN"/>
    <property type="match status" value="1"/>
</dbReference>
<name>A0A7I8WF21_9ANNE</name>
<reference evidence="4 5" key="1">
    <citation type="submission" date="2020-08" db="EMBL/GenBank/DDBJ databases">
        <authorList>
            <person name="Hejnol A."/>
        </authorList>
    </citation>
    <scope>NUCLEOTIDE SEQUENCE [LARGE SCALE GENOMIC DNA]</scope>
</reference>
<dbReference type="InterPro" id="IPR007111">
    <property type="entry name" value="NACHT_NTPase"/>
</dbReference>
<keyword evidence="2" id="KW-0067">ATP-binding</keyword>
<dbReference type="EMBL" id="CAJFCJ010000076">
    <property type="protein sequence ID" value="CAD5126719.1"/>
    <property type="molecule type" value="Genomic_DNA"/>
</dbReference>
<evidence type="ECO:0000313" key="4">
    <source>
        <dbReference type="EMBL" id="CAD5126719.1"/>
    </source>
</evidence>
<dbReference type="Proteomes" id="UP000549394">
    <property type="component" value="Unassembled WGS sequence"/>
</dbReference>
<dbReference type="InterPro" id="IPR027417">
    <property type="entry name" value="P-loop_NTPase"/>
</dbReference>
<dbReference type="GO" id="GO:0005524">
    <property type="term" value="F:ATP binding"/>
    <property type="evidence" value="ECO:0007669"/>
    <property type="project" value="UniProtKB-KW"/>
</dbReference>
<dbReference type="Pfam" id="PF05729">
    <property type="entry name" value="NACHT"/>
    <property type="match status" value="1"/>
</dbReference>
<keyword evidence="5" id="KW-1185">Reference proteome</keyword>
<gene>
    <name evidence="4" type="ORF">DGYR_LOCUS13952</name>
</gene>
<protein>
    <recommendedName>
        <fullName evidence="3">NACHT domain-containing protein</fullName>
    </recommendedName>
</protein>